<dbReference type="InterPro" id="IPR019734">
    <property type="entry name" value="TPR_rpt"/>
</dbReference>
<dbReference type="Proteomes" id="UP000324383">
    <property type="component" value="Unassembled WGS sequence"/>
</dbReference>
<reference evidence="1 2" key="1">
    <citation type="submission" date="2019-07" db="EMBL/GenBank/DDBJ databases">
        <title>Draft Genome Sequences of Bacteroides pyogenes Strains Isolated from the Uterus Holstein Dairy Cows with Metritis.</title>
        <authorList>
            <person name="Cunha F."/>
            <person name="Galvao K.N."/>
            <person name="Jeon S.J."/>
            <person name="Jeong K.C."/>
        </authorList>
    </citation>
    <scope>NUCLEOTIDE SEQUENCE [LARGE SCALE GENOMIC DNA]</scope>
    <source>
        <strain evidence="1 2">KG-31</strain>
    </source>
</reference>
<name>A0A5D3ED74_9BACE</name>
<proteinExistence type="predicted"/>
<dbReference type="SUPFAM" id="SSF48452">
    <property type="entry name" value="TPR-like"/>
    <property type="match status" value="1"/>
</dbReference>
<protein>
    <recommendedName>
        <fullName evidence="3">Tetratricopeptide repeat protein</fullName>
    </recommendedName>
</protein>
<keyword evidence="2" id="KW-1185">Reference proteome</keyword>
<dbReference type="SMART" id="SM00028">
    <property type="entry name" value="TPR"/>
    <property type="match status" value="4"/>
</dbReference>
<sequence>MLDIQSAFDDFPSQSFERLYRINPHALTKKEHALYCLVLTEGQFKVDSLPSSDSIINIAIKYYKTTNDSFKLAQSLYYKGKIYQQKKFLIEAVECYHKARKHVEQNNIELKFLLNQDMGKIYHFKMMREEEKEAKENALRCAKQLNDSLLTGQSLIELSKYYNITDSLRNSKECLKQALSIMPASYYSELALIQAELSKIHLATHLPDSALHFINQAISMEQDSMVLYDYYNLKADAFYKLAQNNSAKYYFMRSLQSHSLRTKITTYYDLFKLEEEFGKRDMALSYLKAHVHYIRNF</sequence>
<dbReference type="RefSeq" id="WP_148730424.1">
    <property type="nucleotide sequence ID" value="NZ_VKLW01000012.1"/>
</dbReference>
<evidence type="ECO:0008006" key="3">
    <source>
        <dbReference type="Google" id="ProtNLM"/>
    </source>
</evidence>
<comment type="caution">
    <text evidence="1">The sequence shown here is derived from an EMBL/GenBank/DDBJ whole genome shotgun (WGS) entry which is preliminary data.</text>
</comment>
<organism evidence="1 2">
    <name type="scientific">Bacteroides pyogenes</name>
    <dbReference type="NCBI Taxonomy" id="310300"/>
    <lineage>
        <taxon>Bacteria</taxon>
        <taxon>Pseudomonadati</taxon>
        <taxon>Bacteroidota</taxon>
        <taxon>Bacteroidia</taxon>
        <taxon>Bacteroidales</taxon>
        <taxon>Bacteroidaceae</taxon>
        <taxon>Bacteroides</taxon>
    </lineage>
</organism>
<dbReference type="InterPro" id="IPR011990">
    <property type="entry name" value="TPR-like_helical_dom_sf"/>
</dbReference>
<evidence type="ECO:0000313" key="1">
    <source>
        <dbReference type="EMBL" id="TYK33798.1"/>
    </source>
</evidence>
<dbReference type="Gene3D" id="1.25.40.10">
    <property type="entry name" value="Tetratricopeptide repeat domain"/>
    <property type="match status" value="1"/>
</dbReference>
<dbReference type="AlphaFoldDB" id="A0A5D3ED74"/>
<dbReference type="EMBL" id="VKLW01000012">
    <property type="protein sequence ID" value="TYK33798.1"/>
    <property type="molecule type" value="Genomic_DNA"/>
</dbReference>
<evidence type="ECO:0000313" key="2">
    <source>
        <dbReference type="Proteomes" id="UP000324383"/>
    </source>
</evidence>
<gene>
    <name evidence="1" type="ORF">FNJ60_06760</name>
</gene>
<accession>A0A5D3ED74</accession>